<name>A0A7W8JXR3_9DEIO</name>
<evidence type="ECO:0000259" key="1">
    <source>
        <dbReference type="Pfam" id="PF13443"/>
    </source>
</evidence>
<keyword evidence="3" id="KW-1185">Reference proteome</keyword>
<sequence length="81" mass="8912">MSYTHWKLASLLAERGFSAYALAKASGISQPNTIYRIAKPGHEPKRVDLPTLTAVLDGLRKLTGEDIQIADVLEYVPDLES</sequence>
<protein>
    <submittedName>
        <fullName evidence="2">DNA-binding Xre family transcriptional regulator</fullName>
    </submittedName>
</protein>
<dbReference type="RefSeq" id="WP_184133031.1">
    <property type="nucleotide sequence ID" value="NZ_JACHFL010000006.1"/>
</dbReference>
<proteinExistence type="predicted"/>
<comment type="caution">
    <text evidence="2">The sequence shown here is derived from an EMBL/GenBank/DDBJ whole genome shotgun (WGS) entry which is preliminary data.</text>
</comment>
<dbReference type="InterPro" id="IPR001387">
    <property type="entry name" value="Cro/C1-type_HTH"/>
</dbReference>
<organism evidence="2 3">
    <name type="scientific">Deinococcus humi</name>
    <dbReference type="NCBI Taxonomy" id="662880"/>
    <lineage>
        <taxon>Bacteria</taxon>
        <taxon>Thermotogati</taxon>
        <taxon>Deinococcota</taxon>
        <taxon>Deinococci</taxon>
        <taxon>Deinococcales</taxon>
        <taxon>Deinococcaceae</taxon>
        <taxon>Deinococcus</taxon>
    </lineage>
</organism>
<feature type="domain" description="HTH cro/C1-type" evidence="1">
    <location>
        <begin position="7"/>
        <end position="78"/>
    </location>
</feature>
<dbReference type="GO" id="GO:0003677">
    <property type="term" value="F:DNA binding"/>
    <property type="evidence" value="ECO:0007669"/>
    <property type="project" value="UniProtKB-KW"/>
</dbReference>
<dbReference type="Proteomes" id="UP000552709">
    <property type="component" value="Unassembled WGS sequence"/>
</dbReference>
<dbReference type="EMBL" id="JACHFL010000006">
    <property type="protein sequence ID" value="MBB5363686.1"/>
    <property type="molecule type" value="Genomic_DNA"/>
</dbReference>
<dbReference type="AlphaFoldDB" id="A0A7W8JXR3"/>
<reference evidence="2 3" key="1">
    <citation type="submission" date="2020-08" db="EMBL/GenBank/DDBJ databases">
        <title>Genomic Encyclopedia of Type Strains, Phase IV (KMG-IV): sequencing the most valuable type-strain genomes for metagenomic binning, comparative biology and taxonomic classification.</title>
        <authorList>
            <person name="Goeker M."/>
        </authorList>
    </citation>
    <scope>NUCLEOTIDE SEQUENCE [LARGE SCALE GENOMIC DNA]</scope>
    <source>
        <strain evidence="2 3">DSM 27939</strain>
    </source>
</reference>
<evidence type="ECO:0000313" key="2">
    <source>
        <dbReference type="EMBL" id="MBB5363686.1"/>
    </source>
</evidence>
<keyword evidence="2" id="KW-0238">DNA-binding</keyword>
<dbReference type="Pfam" id="PF13443">
    <property type="entry name" value="HTH_26"/>
    <property type="match status" value="1"/>
</dbReference>
<accession>A0A7W8JXR3</accession>
<gene>
    <name evidence="2" type="ORF">HNQ08_002792</name>
</gene>
<evidence type="ECO:0000313" key="3">
    <source>
        <dbReference type="Proteomes" id="UP000552709"/>
    </source>
</evidence>